<accession>A0A3B0T6B3</accession>
<protein>
    <submittedName>
        <fullName evidence="1">Membrane metalloprotease</fullName>
    </submittedName>
</protein>
<evidence type="ECO:0000313" key="1">
    <source>
        <dbReference type="EMBL" id="VAW09962.1"/>
    </source>
</evidence>
<keyword evidence="1" id="KW-0378">Hydrolase</keyword>
<keyword evidence="1" id="KW-0482">Metalloprotease</keyword>
<dbReference type="EMBL" id="UOEL01000007">
    <property type="protein sequence ID" value="VAW09962.1"/>
    <property type="molecule type" value="Genomic_DNA"/>
</dbReference>
<proteinExistence type="predicted"/>
<dbReference type="GO" id="GO:0006508">
    <property type="term" value="P:proteolysis"/>
    <property type="evidence" value="ECO:0007669"/>
    <property type="project" value="UniProtKB-KW"/>
</dbReference>
<dbReference type="GO" id="GO:0008237">
    <property type="term" value="F:metallopeptidase activity"/>
    <property type="evidence" value="ECO:0007669"/>
    <property type="project" value="UniProtKB-KW"/>
</dbReference>
<organism evidence="1">
    <name type="scientific">hydrothermal vent metagenome</name>
    <dbReference type="NCBI Taxonomy" id="652676"/>
    <lineage>
        <taxon>unclassified sequences</taxon>
        <taxon>metagenomes</taxon>
        <taxon>ecological metagenomes</taxon>
    </lineage>
</organism>
<gene>
    <name evidence="1" type="ORF">MNBD_BACTEROID03-292</name>
</gene>
<sequence>MKKFGVLLMLLSFSIIIGCSKNSDDDPPKPIDKSGNLLATGDSAEDILSNGNFSKIQVEIAFVTGFKPAEEAMNEFVAYLKRRTFKQEVELIFKELPSPNEEDLTLEEIDDLEKENRTIYNDGETLAIYIYFADAPAEDDDEEEGLVTLGAVYRNTSMVIHEVTVRKLANLSSLISVADVEGATINHEFGHLFGLVNLGTDPINDHEDTEAENHCNVNGCLMRAELQFGGSGKSATNTAGKYDKGLKSACSLSGQSMLHMLQLQSAKESAALPTLDAECILDLQGNGGK</sequence>
<keyword evidence="1" id="KW-0645">Protease</keyword>
<dbReference type="AlphaFoldDB" id="A0A3B0T6B3"/>
<name>A0A3B0T6B3_9ZZZZ</name>
<reference evidence="1" key="1">
    <citation type="submission" date="2018-06" db="EMBL/GenBank/DDBJ databases">
        <authorList>
            <person name="Zhirakovskaya E."/>
        </authorList>
    </citation>
    <scope>NUCLEOTIDE SEQUENCE</scope>
</reference>
<dbReference type="PROSITE" id="PS51257">
    <property type="entry name" value="PROKAR_LIPOPROTEIN"/>
    <property type="match status" value="1"/>
</dbReference>